<gene>
    <name evidence="1" type="ORF">NTEN_LOCUS18174</name>
</gene>
<evidence type="ECO:0000313" key="1">
    <source>
        <dbReference type="EMBL" id="CAB0013570.1"/>
    </source>
</evidence>
<dbReference type="AlphaFoldDB" id="A0A6H5H812"/>
<proteinExistence type="predicted"/>
<sequence length="200" mass="23308">MVCDGLCAWSSDLPKMWGVDDLPQTTTTIPAGKEGERWVCFDVCPEMPPIVRGMVIIKLGQERNQRSAALHLLPSDGNSRRWRASGGLCLVASDCDTFRQEGHREFWWRLFELRAFLLAALRMLCNAQLLFRTNRIVKFEHRQFLSDRHDQYEGVKKYDSETTRIRPRIGLKFERNSGSSKNQFFDSRTKIRARPTNFFF</sequence>
<dbReference type="Proteomes" id="UP000479000">
    <property type="component" value="Unassembled WGS sequence"/>
</dbReference>
<evidence type="ECO:0000313" key="2">
    <source>
        <dbReference type="Proteomes" id="UP000479000"/>
    </source>
</evidence>
<dbReference type="EMBL" id="CADCXU010026862">
    <property type="protein sequence ID" value="CAB0013570.1"/>
    <property type="molecule type" value="Genomic_DNA"/>
</dbReference>
<accession>A0A6H5H812</accession>
<reference evidence="1 2" key="1">
    <citation type="submission" date="2020-02" db="EMBL/GenBank/DDBJ databases">
        <authorList>
            <person name="Ferguson B K."/>
        </authorList>
    </citation>
    <scope>NUCLEOTIDE SEQUENCE [LARGE SCALE GENOMIC DNA]</scope>
</reference>
<organism evidence="1 2">
    <name type="scientific">Nesidiocoris tenuis</name>
    <dbReference type="NCBI Taxonomy" id="355587"/>
    <lineage>
        <taxon>Eukaryota</taxon>
        <taxon>Metazoa</taxon>
        <taxon>Ecdysozoa</taxon>
        <taxon>Arthropoda</taxon>
        <taxon>Hexapoda</taxon>
        <taxon>Insecta</taxon>
        <taxon>Pterygota</taxon>
        <taxon>Neoptera</taxon>
        <taxon>Paraneoptera</taxon>
        <taxon>Hemiptera</taxon>
        <taxon>Heteroptera</taxon>
        <taxon>Panheteroptera</taxon>
        <taxon>Cimicomorpha</taxon>
        <taxon>Miridae</taxon>
        <taxon>Dicyphina</taxon>
        <taxon>Nesidiocoris</taxon>
    </lineage>
</organism>
<protein>
    <submittedName>
        <fullName evidence="1">Uncharacterized protein</fullName>
    </submittedName>
</protein>
<keyword evidence="2" id="KW-1185">Reference proteome</keyword>
<name>A0A6H5H812_9HEMI</name>